<proteinExistence type="predicted"/>
<organism evidence="1 2">
    <name type="scientific">Streptomyces longisporoflavus</name>
    <dbReference type="NCBI Taxonomy" id="28044"/>
    <lineage>
        <taxon>Bacteria</taxon>
        <taxon>Bacillati</taxon>
        <taxon>Actinomycetota</taxon>
        <taxon>Actinomycetes</taxon>
        <taxon>Kitasatosporales</taxon>
        <taxon>Streptomycetaceae</taxon>
        <taxon>Streptomyces</taxon>
    </lineage>
</organism>
<keyword evidence="2" id="KW-1185">Reference proteome</keyword>
<comment type="caution">
    <text evidence="1">The sequence shown here is derived from an EMBL/GenBank/DDBJ whole genome shotgun (WGS) entry which is preliminary data.</text>
</comment>
<name>A0ABW7R8U3_9ACTN</name>
<reference evidence="1 2" key="1">
    <citation type="submission" date="2024-10" db="EMBL/GenBank/DDBJ databases">
        <title>The Natural Products Discovery Center: Release of the First 8490 Sequenced Strains for Exploring Actinobacteria Biosynthetic Diversity.</title>
        <authorList>
            <person name="Kalkreuter E."/>
            <person name="Kautsar S.A."/>
            <person name="Yang D."/>
            <person name="Bader C.D."/>
            <person name="Teijaro C.N."/>
            <person name="Fluegel L."/>
            <person name="Davis C.M."/>
            <person name="Simpson J.R."/>
            <person name="Lauterbach L."/>
            <person name="Steele A.D."/>
            <person name="Gui C."/>
            <person name="Meng S."/>
            <person name="Li G."/>
            <person name="Viehrig K."/>
            <person name="Ye F."/>
            <person name="Su P."/>
            <person name="Kiefer A.F."/>
            <person name="Nichols A."/>
            <person name="Cepeda A.J."/>
            <person name="Yan W."/>
            <person name="Fan B."/>
            <person name="Jiang Y."/>
            <person name="Adhikari A."/>
            <person name="Zheng C.-J."/>
            <person name="Schuster L."/>
            <person name="Cowan T.M."/>
            <person name="Smanski M.J."/>
            <person name="Chevrette M.G."/>
            <person name="De Carvalho L.P.S."/>
            <person name="Shen B."/>
        </authorList>
    </citation>
    <scope>NUCLEOTIDE SEQUENCE [LARGE SCALE GENOMIC DNA]</scope>
    <source>
        <strain evidence="1 2">NPDC017990</strain>
    </source>
</reference>
<dbReference type="Proteomes" id="UP001610818">
    <property type="component" value="Unassembled WGS sequence"/>
</dbReference>
<gene>
    <name evidence="1" type="ORF">ACH4F9_44150</name>
</gene>
<protein>
    <submittedName>
        <fullName evidence="1">Uncharacterized protein</fullName>
    </submittedName>
</protein>
<sequence length="79" mass="7944">MAFASALKRRRERCPVALPWHLGGQPRGPAGIVPPSLAAVRPGRRTQGPGGTGRVTGPVYLAAAPGPGSGPRLPAEASG</sequence>
<dbReference type="RefSeq" id="WP_397719124.1">
    <property type="nucleotide sequence ID" value="NZ_JBIRGN010000021.1"/>
</dbReference>
<evidence type="ECO:0000313" key="1">
    <source>
        <dbReference type="EMBL" id="MFH8551986.1"/>
    </source>
</evidence>
<evidence type="ECO:0000313" key="2">
    <source>
        <dbReference type="Proteomes" id="UP001610818"/>
    </source>
</evidence>
<dbReference type="EMBL" id="JBIRGQ010000021">
    <property type="protein sequence ID" value="MFH8551986.1"/>
    <property type="molecule type" value="Genomic_DNA"/>
</dbReference>
<accession>A0ABW7R8U3</accession>